<dbReference type="GO" id="GO:0016301">
    <property type="term" value="F:kinase activity"/>
    <property type="evidence" value="ECO:0007669"/>
    <property type="project" value="InterPro"/>
</dbReference>
<dbReference type="InterPro" id="IPR016064">
    <property type="entry name" value="NAD/diacylglycerol_kinase_sf"/>
</dbReference>
<evidence type="ECO:0000256" key="3">
    <source>
        <dbReference type="ARBA" id="ARBA00022741"/>
    </source>
</evidence>
<evidence type="ECO:0000259" key="5">
    <source>
        <dbReference type="PROSITE" id="PS50146"/>
    </source>
</evidence>
<sequence>MKWGKVMQQKYMLFFNPQAGNGEAQQIADGIQEKLQLKGQETVQLTAGSREEAIKELVSKLPQTKKLICIGGDGTLNAALTAFIRAEESVPVGLIPNGTVNNFAQKWEIPLDVDEAFKIIMRGNMRPVGIGKCNGQAIVSSLVFGSLANISNDVRQSEKKRYGLAIYGWNAVKNLRQNRSYETEFYNDFFSLSAKVWFCLMTTTNFIGGHQYLKNEGNSLHVTMLNNMKISKLLNYGYLALTGNLRKSTTLTSFDLKKAIIKTTDGKAAETRIDGDPGPNLPVKIEWLPNFVSFFVQN</sequence>
<evidence type="ECO:0000313" key="6">
    <source>
        <dbReference type="EMBL" id="KRL37974.1"/>
    </source>
</evidence>
<name>A0A0R1PZR2_9LACO</name>
<evidence type="ECO:0000313" key="7">
    <source>
        <dbReference type="Proteomes" id="UP000051155"/>
    </source>
</evidence>
<dbReference type="SMART" id="SM00046">
    <property type="entry name" value="DAGKc"/>
    <property type="match status" value="1"/>
</dbReference>
<dbReference type="Pfam" id="PF00781">
    <property type="entry name" value="DAGK_cat"/>
    <property type="match status" value="1"/>
</dbReference>
<protein>
    <recommendedName>
        <fullName evidence="5">DAGKc domain-containing protein</fullName>
    </recommendedName>
</protein>
<comment type="cofactor">
    <cofactor evidence="1">
        <name>Mg(2+)</name>
        <dbReference type="ChEBI" id="CHEBI:18420"/>
    </cofactor>
</comment>
<reference evidence="6 7" key="1">
    <citation type="journal article" date="2015" name="Genome Announc.">
        <title>Expanding the biotechnology potential of lactobacilli through comparative genomics of 213 strains and associated genera.</title>
        <authorList>
            <person name="Sun Z."/>
            <person name="Harris H.M."/>
            <person name="McCann A."/>
            <person name="Guo C."/>
            <person name="Argimon S."/>
            <person name="Zhang W."/>
            <person name="Yang X."/>
            <person name="Jeffery I.B."/>
            <person name="Cooney J.C."/>
            <person name="Kagawa T.F."/>
            <person name="Liu W."/>
            <person name="Song Y."/>
            <person name="Salvetti E."/>
            <person name="Wrobel A."/>
            <person name="Rasinkangas P."/>
            <person name="Parkhill J."/>
            <person name="Rea M.C."/>
            <person name="O'Sullivan O."/>
            <person name="Ritari J."/>
            <person name="Douillard F.P."/>
            <person name="Paul Ross R."/>
            <person name="Yang R."/>
            <person name="Briner A.E."/>
            <person name="Felis G.E."/>
            <person name="de Vos W.M."/>
            <person name="Barrangou R."/>
            <person name="Klaenhammer T.R."/>
            <person name="Caufield P.W."/>
            <person name="Cui Y."/>
            <person name="Zhang H."/>
            <person name="O'Toole P.W."/>
        </authorList>
    </citation>
    <scope>NUCLEOTIDE SEQUENCE [LARGE SCALE GENOMIC DNA]</scope>
    <source>
        <strain evidence="6 7">DSM 19971</strain>
    </source>
</reference>
<proteinExistence type="inferred from homology"/>
<dbReference type="InterPro" id="IPR017438">
    <property type="entry name" value="ATP-NAD_kinase_N"/>
</dbReference>
<comment type="similarity">
    <text evidence="2">Belongs to the diacylglycerol/lipid kinase family.</text>
</comment>
<keyword evidence="4" id="KW-0067">ATP-binding</keyword>
<dbReference type="Proteomes" id="UP000051155">
    <property type="component" value="Unassembled WGS sequence"/>
</dbReference>
<organism evidence="6 7">
    <name type="scientific">Liquorilactobacillus uvarum DSM 19971</name>
    <dbReference type="NCBI Taxonomy" id="1423812"/>
    <lineage>
        <taxon>Bacteria</taxon>
        <taxon>Bacillati</taxon>
        <taxon>Bacillota</taxon>
        <taxon>Bacilli</taxon>
        <taxon>Lactobacillales</taxon>
        <taxon>Lactobacillaceae</taxon>
        <taxon>Liquorilactobacillus</taxon>
    </lineage>
</organism>
<evidence type="ECO:0000256" key="1">
    <source>
        <dbReference type="ARBA" id="ARBA00001946"/>
    </source>
</evidence>
<dbReference type="Gene3D" id="2.60.200.40">
    <property type="match status" value="1"/>
</dbReference>
<dbReference type="RefSeq" id="WP_235807712.1">
    <property type="nucleotide sequence ID" value="NZ_AZEG01000007.1"/>
</dbReference>
<dbReference type="PATRIC" id="fig|1423812.3.peg.2377"/>
<dbReference type="PANTHER" id="PTHR12358">
    <property type="entry name" value="SPHINGOSINE KINASE"/>
    <property type="match status" value="1"/>
</dbReference>
<dbReference type="EMBL" id="AZEG01000007">
    <property type="protein sequence ID" value="KRL37974.1"/>
    <property type="molecule type" value="Genomic_DNA"/>
</dbReference>
<dbReference type="AlphaFoldDB" id="A0A0R1PZR2"/>
<dbReference type="InterPro" id="IPR001206">
    <property type="entry name" value="Diacylglycerol_kinase_cat_dom"/>
</dbReference>
<keyword evidence="3" id="KW-0547">Nucleotide-binding</keyword>
<dbReference type="Gene3D" id="3.40.50.10330">
    <property type="entry name" value="Probable inorganic polyphosphate/atp-NAD kinase, domain 1"/>
    <property type="match status" value="1"/>
</dbReference>
<comment type="caution">
    <text evidence="6">The sequence shown here is derived from an EMBL/GenBank/DDBJ whole genome shotgun (WGS) entry which is preliminary data.</text>
</comment>
<dbReference type="PROSITE" id="PS50146">
    <property type="entry name" value="DAGK"/>
    <property type="match status" value="1"/>
</dbReference>
<dbReference type="STRING" id="1423812.FD20_GL002234"/>
<evidence type="ECO:0000256" key="4">
    <source>
        <dbReference type="ARBA" id="ARBA00022840"/>
    </source>
</evidence>
<feature type="domain" description="DAGKc" evidence="5">
    <location>
        <begin position="6"/>
        <end position="137"/>
    </location>
</feature>
<evidence type="ECO:0000256" key="2">
    <source>
        <dbReference type="ARBA" id="ARBA00005983"/>
    </source>
</evidence>
<dbReference type="GO" id="GO:0005524">
    <property type="term" value="F:ATP binding"/>
    <property type="evidence" value="ECO:0007669"/>
    <property type="project" value="UniProtKB-KW"/>
</dbReference>
<gene>
    <name evidence="6" type="ORF">FD20_GL002234</name>
</gene>
<dbReference type="PANTHER" id="PTHR12358:SF54">
    <property type="entry name" value="SPHINGOSINE KINASE RELATED PROTEIN"/>
    <property type="match status" value="1"/>
</dbReference>
<dbReference type="InterPro" id="IPR050187">
    <property type="entry name" value="Lipid_Phosphate_FormReg"/>
</dbReference>
<dbReference type="SUPFAM" id="SSF111331">
    <property type="entry name" value="NAD kinase/diacylglycerol kinase-like"/>
    <property type="match status" value="1"/>
</dbReference>
<accession>A0A0R1PZR2</accession>
<keyword evidence="7" id="KW-1185">Reference proteome</keyword>